<sequence length="221" mass="24909">MGLTIVGVVLGAIIAILITIWSENLRKPNLEIRIAPPVDVPHKGRPATQARSLSLELINKPLPRWARWMSRDAAIQCHGTITFHHLDGQNVFGRAMPIRWSGSPEPIAMSLVVDDKHIFIADPARFTLAPRIDVYPGEAEHLDVASRFDNEDECYGWSNESYFSNPVWRNPDWKLPSGRYLIKVTVISAGDKRTGIFRLINDVAQQDFRIEPSLPSDFVCD</sequence>
<comment type="caution">
    <text evidence="1">The sequence shown here is derived from an EMBL/GenBank/DDBJ whole genome shotgun (WGS) entry which is preliminary data.</text>
</comment>
<name>X1K9W7_9ZZZZ</name>
<organism evidence="1">
    <name type="scientific">marine sediment metagenome</name>
    <dbReference type="NCBI Taxonomy" id="412755"/>
    <lineage>
        <taxon>unclassified sequences</taxon>
        <taxon>metagenomes</taxon>
        <taxon>ecological metagenomes</taxon>
    </lineage>
</organism>
<gene>
    <name evidence="1" type="ORF">S06H3_19129</name>
</gene>
<dbReference type="AlphaFoldDB" id="X1K9W7"/>
<accession>X1K9W7</accession>
<protein>
    <submittedName>
        <fullName evidence="1">Uncharacterized protein</fullName>
    </submittedName>
</protein>
<dbReference type="EMBL" id="BARV01009759">
    <property type="protein sequence ID" value="GAI03822.1"/>
    <property type="molecule type" value="Genomic_DNA"/>
</dbReference>
<proteinExistence type="predicted"/>
<evidence type="ECO:0000313" key="1">
    <source>
        <dbReference type="EMBL" id="GAI03822.1"/>
    </source>
</evidence>
<reference evidence="1" key="1">
    <citation type="journal article" date="2014" name="Front. Microbiol.">
        <title>High frequency of phylogenetically diverse reductive dehalogenase-homologous genes in deep subseafloor sedimentary metagenomes.</title>
        <authorList>
            <person name="Kawai M."/>
            <person name="Futagami T."/>
            <person name="Toyoda A."/>
            <person name="Takaki Y."/>
            <person name="Nishi S."/>
            <person name="Hori S."/>
            <person name="Arai W."/>
            <person name="Tsubouchi T."/>
            <person name="Morono Y."/>
            <person name="Uchiyama I."/>
            <person name="Ito T."/>
            <person name="Fujiyama A."/>
            <person name="Inagaki F."/>
            <person name="Takami H."/>
        </authorList>
    </citation>
    <scope>NUCLEOTIDE SEQUENCE</scope>
    <source>
        <strain evidence="1">Expedition CK06-06</strain>
    </source>
</reference>